<name>A0A2U3BAQ0_9VIBR</name>
<protein>
    <recommendedName>
        <fullName evidence="4">Nitrogenase-stabilizing/protective protein NifW</fullName>
    </recommendedName>
</protein>
<evidence type="ECO:0000256" key="4">
    <source>
        <dbReference type="ARBA" id="ARBA00016274"/>
    </source>
</evidence>
<organism evidence="6 7">
    <name type="scientific">Vibrio albus</name>
    <dbReference type="NCBI Taxonomy" id="2200953"/>
    <lineage>
        <taxon>Bacteria</taxon>
        <taxon>Pseudomonadati</taxon>
        <taxon>Pseudomonadota</taxon>
        <taxon>Gammaproteobacteria</taxon>
        <taxon>Vibrionales</taxon>
        <taxon>Vibrionaceae</taxon>
        <taxon>Vibrio</taxon>
    </lineage>
</organism>
<evidence type="ECO:0000256" key="3">
    <source>
        <dbReference type="ARBA" id="ARBA00011284"/>
    </source>
</evidence>
<comment type="caution">
    <text evidence="6">The sequence shown here is derived from an EMBL/GenBank/DDBJ whole genome shotgun (WGS) entry which is preliminary data.</text>
</comment>
<dbReference type="GO" id="GO:0009399">
    <property type="term" value="P:nitrogen fixation"/>
    <property type="evidence" value="ECO:0007669"/>
    <property type="project" value="InterPro"/>
</dbReference>
<dbReference type="Pfam" id="PF03206">
    <property type="entry name" value="NifW"/>
    <property type="match status" value="1"/>
</dbReference>
<dbReference type="AlphaFoldDB" id="A0A2U3BAQ0"/>
<dbReference type="Proteomes" id="UP000245362">
    <property type="component" value="Unassembled WGS sequence"/>
</dbReference>
<evidence type="ECO:0000256" key="5">
    <source>
        <dbReference type="ARBA" id="ARBA00023231"/>
    </source>
</evidence>
<dbReference type="InterPro" id="IPR004893">
    <property type="entry name" value="NifW"/>
</dbReference>
<comment type="similarity">
    <text evidence="2">Belongs to the NifW family.</text>
</comment>
<sequence>MTHSIYKPSIEKRKHHMTALNIEDQVADLQSAEEFLTFFEVNFDPELVKVKRIQLLRLFNHILSSFSQPIQHQDYRKALRVAYRQLENGNELAFKPSDCQGCSDCD</sequence>
<evidence type="ECO:0000256" key="2">
    <source>
        <dbReference type="ARBA" id="ARBA00008351"/>
    </source>
</evidence>
<dbReference type="OrthoDB" id="9811868at2"/>
<accession>A0A2U3BAQ0</accession>
<evidence type="ECO:0000313" key="6">
    <source>
        <dbReference type="EMBL" id="PWI33870.1"/>
    </source>
</evidence>
<gene>
    <name evidence="6" type="ORF">DI392_06630</name>
</gene>
<dbReference type="EMBL" id="QFWT01000003">
    <property type="protein sequence ID" value="PWI33870.1"/>
    <property type="molecule type" value="Genomic_DNA"/>
</dbReference>
<comment type="function">
    <text evidence="1">May protect the nitrogenase Fe-Mo protein from oxidative damage.</text>
</comment>
<comment type="subunit">
    <text evidence="3">Homotrimer; associates with NifD.</text>
</comment>
<proteinExistence type="inferred from homology"/>
<keyword evidence="7" id="KW-1185">Reference proteome</keyword>
<evidence type="ECO:0000256" key="1">
    <source>
        <dbReference type="ARBA" id="ARBA00002247"/>
    </source>
</evidence>
<reference evidence="6 7" key="1">
    <citation type="submission" date="2018-05" db="EMBL/GenBank/DDBJ databases">
        <title>Vibrio limimaris sp. nov., isolated from marine sediment.</title>
        <authorList>
            <person name="Li C.-M."/>
        </authorList>
    </citation>
    <scope>NUCLEOTIDE SEQUENCE [LARGE SCALE GENOMIC DNA]</scope>
    <source>
        <strain evidence="6 7">E4404</strain>
    </source>
</reference>
<keyword evidence="5" id="KW-0535">Nitrogen fixation</keyword>
<evidence type="ECO:0000313" key="7">
    <source>
        <dbReference type="Proteomes" id="UP000245362"/>
    </source>
</evidence>